<gene>
    <name evidence="2" type="ORF">MENT_LOCUS22814</name>
</gene>
<dbReference type="AlphaFoldDB" id="A0A6V7V8P7"/>
<keyword evidence="1" id="KW-0812">Transmembrane</keyword>
<evidence type="ECO:0000256" key="1">
    <source>
        <dbReference type="SAM" id="Phobius"/>
    </source>
</evidence>
<keyword evidence="1" id="KW-1133">Transmembrane helix</keyword>
<sequence>MFSLFFSIISLVFSSNFSRSFLIFLFVVFHIFLPFFFVILVSLNFINFFTNINKYFRIFI</sequence>
<protein>
    <submittedName>
        <fullName evidence="2">Uncharacterized protein</fullName>
    </submittedName>
</protein>
<proteinExistence type="predicted"/>
<feature type="transmembrane region" description="Helical" evidence="1">
    <location>
        <begin position="24"/>
        <end position="49"/>
    </location>
</feature>
<name>A0A6V7V8P7_MELEN</name>
<reference evidence="2 3" key="1">
    <citation type="submission" date="2020-08" db="EMBL/GenBank/DDBJ databases">
        <authorList>
            <person name="Koutsovoulos G."/>
            <person name="Danchin GJ E."/>
        </authorList>
    </citation>
    <scope>NUCLEOTIDE SEQUENCE [LARGE SCALE GENOMIC DNA]</scope>
</reference>
<dbReference type="EMBL" id="CAJEWN010000182">
    <property type="protein sequence ID" value="CAD2171343.1"/>
    <property type="molecule type" value="Genomic_DNA"/>
</dbReference>
<organism evidence="2 3">
    <name type="scientific">Meloidogyne enterolobii</name>
    <name type="common">Root-knot nematode worm</name>
    <name type="synonym">Meloidogyne mayaguensis</name>
    <dbReference type="NCBI Taxonomy" id="390850"/>
    <lineage>
        <taxon>Eukaryota</taxon>
        <taxon>Metazoa</taxon>
        <taxon>Ecdysozoa</taxon>
        <taxon>Nematoda</taxon>
        <taxon>Chromadorea</taxon>
        <taxon>Rhabditida</taxon>
        <taxon>Tylenchina</taxon>
        <taxon>Tylenchomorpha</taxon>
        <taxon>Tylenchoidea</taxon>
        <taxon>Meloidogynidae</taxon>
        <taxon>Meloidogyninae</taxon>
        <taxon>Meloidogyne</taxon>
    </lineage>
</organism>
<evidence type="ECO:0000313" key="2">
    <source>
        <dbReference type="EMBL" id="CAD2171343.1"/>
    </source>
</evidence>
<evidence type="ECO:0000313" key="3">
    <source>
        <dbReference type="Proteomes" id="UP000580250"/>
    </source>
</evidence>
<keyword evidence="1" id="KW-0472">Membrane</keyword>
<accession>A0A6V7V8P7</accession>
<dbReference type="Proteomes" id="UP000580250">
    <property type="component" value="Unassembled WGS sequence"/>
</dbReference>
<comment type="caution">
    <text evidence="2">The sequence shown here is derived from an EMBL/GenBank/DDBJ whole genome shotgun (WGS) entry which is preliminary data.</text>
</comment>